<dbReference type="InterPro" id="IPR002146">
    <property type="entry name" value="ATP_synth_b/b'su_bac/chlpt"/>
</dbReference>
<dbReference type="InterPro" id="IPR050059">
    <property type="entry name" value="ATP_synthase_B_chain"/>
</dbReference>
<keyword evidence="16" id="KW-1185">Reference proteome</keyword>
<dbReference type="GO" id="GO:0005886">
    <property type="term" value="C:plasma membrane"/>
    <property type="evidence" value="ECO:0007669"/>
    <property type="project" value="UniProtKB-SubCell"/>
</dbReference>
<evidence type="ECO:0000256" key="3">
    <source>
        <dbReference type="ARBA" id="ARBA00022547"/>
    </source>
</evidence>
<dbReference type="GO" id="GO:0046961">
    <property type="term" value="F:proton-transporting ATPase activity, rotational mechanism"/>
    <property type="evidence" value="ECO:0007669"/>
    <property type="project" value="TreeGrafter"/>
</dbReference>
<evidence type="ECO:0000256" key="4">
    <source>
        <dbReference type="ARBA" id="ARBA00022692"/>
    </source>
</evidence>
<keyword evidence="4 12" id="KW-0812">Transmembrane</keyword>
<reference evidence="16" key="1">
    <citation type="submission" date="2017-09" db="EMBL/GenBank/DDBJ databases">
        <authorList>
            <person name="Varghese N."/>
            <person name="Submissions S."/>
        </authorList>
    </citation>
    <scope>NUCLEOTIDE SEQUENCE [LARGE SCALE GENOMIC DNA]</scope>
    <source>
        <strain evidence="16">MSL47</strain>
    </source>
</reference>
<proteinExistence type="inferred from homology"/>
<keyword evidence="12" id="KW-1003">Cell membrane</keyword>
<dbReference type="Pfam" id="PF00430">
    <property type="entry name" value="ATP-synt_B"/>
    <property type="match status" value="1"/>
</dbReference>
<evidence type="ECO:0000256" key="14">
    <source>
        <dbReference type="SAM" id="Coils"/>
    </source>
</evidence>
<evidence type="ECO:0000256" key="7">
    <source>
        <dbReference type="ARBA" id="ARBA00023065"/>
    </source>
</evidence>
<keyword evidence="9 12" id="KW-0066">ATP synthesis</keyword>
<dbReference type="STRING" id="1413210.U472_15065"/>
<dbReference type="SUPFAM" id="SSF81573">
    <property type="entry name" value="F1F0 ATP synthase subunit B, membrane domain"/>
    <property type="match status" value="1"/>
</dbReference>
<comment type="function">
    <text evidence="12">Component of the F(0) channel, it forms part of the peripheral stalk, linking F(1) to F(0).</text>
</comment>
<dbReference type="NCBIfam" id="TIGR01144">
    <property type="entry name" value="ATP_synt_b"/>
    <property type="match status" value="1"/>
</dbReference>
<feature type="transmembrane region" description="Helical" evidence="12">
    <location>
        <begin position="6"/>
        <end position="23"/>
    </location>
</feature>
<evidence type="ECO:0000256" key="11">
    <source>
        <dbReference type="ARBA" id="ARBA00037847"/>
    </source>
</evidence>
<keyword evidence="7 12" id="KW-0406">Ion transport</keyword>
<accession>A0A285GLS3</accession>
<dbReference type="GO" id="GO:0045259">
    <property type="term" value="C:proton-transporting ATP synthase complex"/>
    <property type="evidence" value="ECO:0007669"/>
    <property type="project" value="UniProtKB-KW"/>
</dbReference>
<dbReference type="HAMAP" id="MF_01398">
    <property type="entry name" value="ATP_synth_b_bprime"/>
    <property type="match status" value="1"/>
</dbReference>
<dbReference type="InterPro" id="IPR005864">
    <property type="entry name" value="ATP_synth_F0_bsu_bac"/>
</dbReference>
<dbReference type="CDD" id="cd06503">
    <property type="entry name" value="ATP-synt_Fo_b"/>
    <property type="match status" value="1"/>
</dbReference>
<evidence type="ECO:0000256" key="12">
    <source>
        <dbReference type="HAMAP-Rule" id="MF_01398"/>
    </source>
</evidence>
<evidence type="ECO:0000256" key="6">
    <source>
        <dbReference type="ARBA" id="ARBA00022989"/>
    </source>
</evidence>
<keyword evidence="5 12" id="KW-0375">Hydrogen ion transport</keyword>
<keyword evidence="6 12" id="KW-1133">Transmembrane helix</keyword>
<gene>
    <name evidence="12" type="primary">atpF</name>
    <name evidence="15" type="ORF">SAMN06265827_10854</name>
</gene>
<dbReference type="GO" id="GO:0012505">
    <property type="term" value="C:endomembrane system"/>
    <property type="evidence" value="ECO:0007669"/>
    <property type="project" value="UniProtKB-SubCell"/>
</dbReference>
<keyword evidence="14" id="KW-0175">Coiled coil</keyword>
<dbReference type="PANTHER" id="PTHR33445:SF2">
    <property type="entry name" value="ATP SYNTHASE SUBUNIT B', CHLOROPLASTIC"/>
    <property type="match status" value="1"/>
</dbReference>
<dbReference type="PANTHER" id="PTHR33445">
    <property type="entry name" value="ATP SYNTHASE SUBUNIT B', CHLOROPLASTIC"/>
    <property type="match status" value="1"/>
</dbReference>
<dbReference type="InterPro" id="IPR028987">
    <property type="entry name" value="ATP_synth_B-like_membr_sf"/>
</dbReference>
<evidence type="ECO:0000313" key="15">
    <source>
        <dbReference type="EMBL" id="SNY24154.1"/>
    </source>
</evidence>
<evidence type="ECO:0000256" key="2">
    <source>
        <dbReference type="ARBA" id="ARBA00022448"/>
    </source>
</evidence>
<dbReference type="Proteomes" id="UP000219573">
    <property type="component" value="Unassembled WGS sequence"/>
</dbReference>
<keyword evidence="2 12" id="KW-0813">Transport</keyword>
<protein>
    <recommendedName>
        <fullName evidence="12">ATP synthase subunit b</fullName>
    </recommendedName>
    <alternativeName>
        <fullName evidence="12">ATP synthase F(0) sector subunit b</fullName>
    </alternativeName>
    <alternativeName>
        <fullName evidence="12">ATPase subunit I</fullName>
    </alternativeName>
    <alternativeName>
        <fullName evidence="12">F-type ATPase subunit b</fullName>
        <shortName evidence="12">F-ATPase subunit b</shortName>
    </alternativeName>
</protein>
<keyword evidence="8 12" id="KW-0472">Membrane</keyword>
<comment type="subunit">
    <text evidence="12">F-type ATPases have 2 components, F(1) - the catalytic core - and F(0) - the membrane proton channel. F(1) has five subunits: alpha(3), beta(3), gamma(1), delta(1), epsilon(1). F(0) has three main subunits: a(1), b(2) and c(10-14). The alpha and beta chains form an alternating ring which encloses part of the gamma chain. F(1) is attached to F(0) by a central stalk formed by the gamma and epsilon chains, while a peripheral stalk is formed by the delta and b chains.</text>
</comment>
<dbReference type="GO" id="GO:0046933">
    <property type="term" value="F:proton-transporting ATP synthase activity, rotational mechanism"/>
    <property type="evidence" value="ECO:0007669"/>
    <property type="project" value="UniProtKB-UniRule"/>
</dbReference>
<comment type="function">
    <text evidence="10 12">F(1)F(0) ATP synthase produces ATP from ADP in the presence of a proton or sodium gradient. F-type ATPases consist of two structural domains, F(1) containing the extramembraneous catalytic core and F(0) containing the membrane proton channel, linked together by a central stalk and a peripheral stalk. During catalysis, ATP synthesis in the catalytic domain of F(1) is coupled via a rotary mechanism of the central stalk subunits to proton translocation.</text>
</comment>
<dbReference type="AlphaFoldDB" id="A0A285GLS3"/>
<evidence type="ECO:0000256" key="9">
    <source>
        <dbReference type="ARBA" id="ARBA00023310"/>
    </source>
</evidence>
<dbReference type="OrthoDB" id="9795863at2"/>
<dbReference type="RefSeq" id="WP_097017381.1">
    <property type="nucleotide sequence ID" value="NZ_OBDZ01000008.1"/>
</dbReference>
<evidence type="ECO:0000256" key="13">
    <source>
        <dbReference type="RuleBase" id="RU003848"/>
    </source>
</evidence>
<sequence length="168" mass="19511">MISLDLTTFVLQLINFMVLYFVLKRFLFGPITNLMNDRSEKISDQIDQAIERENEAEQLKAEYQQRLQDAKAEAQDIIEDSRRRAQRNKEDLINEAKSEANQKIERAEQEISRAKQQAVESLKDEVTNISIQMTKQLLEKSINTELQEKTIESYIEGIDKDKLGELGC</sequence>
<comment type="similarity">
    <text evidence="1 12 13">Belongs to the ATPase B chain family.</text>
</comment>
<evidence type="ECO:0000313" key="16">
    <source>
        <dbReference type="Proteomes" id="UP000219573"/>
    </source>
</evidence>
<name>A0A285GLS3_9FIRM</name>
<organism evidence="15 16">
    <name type="scientific">Orenia metallireducens</name>
    <dbReference type="NCBI Taxonomy" id="1413210"/>
    <lineage>
        <taxon>Bacteria</taxon>
        <taxon>Bacillati</taxon>
        <taxon>Bacillota</taxon>
        <taxon>Clostridia</taxon>
        <taxon>Halanaerobiales</taxon>
        <taxon>Halobacteroidaceae</taxon>
        <taxon>Orenia</taxon>
    </lineage>
</organism>
<keyword evidence="3 12" id="KW-0138">CF(0)</keyword>
<dbReference type="EMBL" id="OBDZ01000008">
    <property type="protein sequence ID" value="SNY24154.1"/>
    <property type="molecule type" value="Genomic_DNA"/>
</dbReference>
<dbReference type="Gene3D" id="6.10.250.1580">
    <property type="match status" value="1"/>
</dbReference>
<comment type="subcellular location">
    <subcellularLocation>
        <location evidence="12">Cell membrane</location>
        <topology evidence="12">Single-pass membrane protein</topology>
    </subcellularLocation>
    <subcellularLocation>
        <location evidence="11">Endomembrane system</location>
        <topology evidence="11">Single-pass membrane protein</topology>
    </subcellularLocation>
</comment>
<feature type="coiled-coil region" evidence="14">
    <location>
        <begin position="39"/>
        <end position="124"/>
    </location>
</feature>
<evidence type="ECO:0000256" key="8">
    <source>
        <dbReference type="ARBA" id="ARBA00023136"/>
    </source>
</evidence>
<evidence type="ECO:0000256" key="1">
    <source>
        <dbReference type="ARBA" id="ARBA00005513"/>
    </source>
</evidence>
<evidence type="ECO:0000256" key="10">
    <source>
        <dbReference type="ARBA" id="ARBA00025198"/>
    </source>
</evidence>
<evidence type="ECO:0000256" key="5">
    <source>
        <dbReference type="ARBA" id="ARBA00022781"/>
    </source>
</evidence>